<proteinExistence type="predicted"/>
<sequence>MLITVRRVSKRKSFKAITKLKKQIII</sequence>
<gene>
    <name evidence="1" type="ORF">FOXB_01855</name>
</gene>
<comment type="caution">
    <text evidence="1">The sequence shown here is derived from an EMBL/GenBank/DDBJ whole genome shotgun (WGS) entry which is preliminary data.</text>
</comment>
<dbReference type="EMBL" id="AFQF01000632">
    <property type="protein sequence ID" value="EGU87570.1"/>
    <property type="molecule type" value="Genomic_DNA"/>
</dbReference>
<protein>
    <submittedName>
        <fullName evidence="1">Uncharacterized protein</fullName>
    </submittedName>
</protein>
<accession>F9F630</accession>
<dbReference type="AlphaFoldDB" id="F9F630"/>
<name>F9F630_FUSOF</name>
<reference evidence="1" key="1">
    <citation type="journal article" date="2012" name="Mol. Plant Microbe Interact.">
        <title>A highly conserved effector in Fusarium oxysporum is required for full virulence on Arabidopsis.</title>
        <authorList>
            <person name="Thatcher L.F."/>
            <person name="Gardiner D.M."/>
            <person name="Kazan K."/>
            <person name="Manners J."/>
        </authorList>
    </citation>
    <scope>NUCLEOTIDE SEQUENCE [LARGE SCALE GENOMIC DNA]</scope>
    <source>
        <strain evidence="1">Fo5176</strain>
    </source>
</reference>
<evidence type="ECO:0000313" key="1">
    <source>
        <dbReference type="EMBL" id="EGU87570.1"/>
    </source>
</evidence>
<organism evidence="1">
    <name type="scientific">Fusarium oxysporum (strain Fo5176)</name>
    <name type="common">Fusarium vascular wilt</name>
    <dbReference type="NCBI Taxonomy" id="660025"/>
    <lineage>
        <taxon>Eukaryota</taxon>
        <taxon>Fungi</taxon>
        <taxon>Dikarya</taxon>
        <taxon>Ascomycota</taxon>
        <taxon>Pezizomycotina</taxon>
        <taxon>Sordariomycetes</taxon>
        <taxon>Hypocreomycetidae</taxon>
        <taxon>Hypocreales</taxon>
        <taxon>Nectriaceae</taxon>
        <taxon>Fusarium</taxon>
        <taxon>Fusarium oxysporum species complex</taxon>
    </lineage>
</organism>